<evidence type="ECO:0000313" key="9">
    <source>
        <dbReference type="EMBL" id="KGE87019.1"/>
    </source>
</evidence>
<name>A0A098S3S6_9BACT</name>
<dbReference type="PANTHER" id="PTHR33653:SF1">
    <property type="entry name" value="RIBONUCLEASE VAPC2"/>
    <property type="match status" value="1"/>
</dbReference>
<evidence type="ECO:0000256" key="3">
    <source>
        <dbReference type="ARBA" id="ARBA00022722"/>
    </source>
</evidence>
<evidence type="ECO:0000256" key="6">
    <source>
        <dbReference type="ARBA" id="ARBA00022842"/>
    </source>
</evidence>
<reference evidence="9 10" key="1">
    <citation type="journal article" date="2014" name="Int. J. Syst. Evol. Microbiol.">
        <title>Phaeodactylibacter xiamenensis gen. nov., sp. nov., a member of the family Saprospiraceae isolated from the marine alga Phaeodactylum tricornutum.</title>
        <authorList>
            <person name="Chen Z.Jr."/>
            <person name="Lei X."/>
            <person name="Lai Q."/>
            <person name="Li Y."/>
            <person name="Zhang B."/>
            <person name="Zhang J."/>
            <person name="Zhang H."/>
            <person name="Yang L."/>
            <person name="Zheng W."/>
            <person name="Tian Y."/>
            <person name="Yu Z."/>
            <person name="Xu H.Jr."/>
            <person name="Zheng T."/>
        </authorList>
    </citation>
    <scope>NUCLEOTIDE SEQUENCE [LARGE SCALE GENOMIC DNA]</scope>
    <source>
        <strain evidence="9 10">KD52</strain>
    </source>
</reference>
<dbReference type="Pfam" id="PF01850">
    <property type="entry name" value="PIN"/>
    <property type="match status" value="1"/>
</dbReference>
<dbReference type="InterPro" id="IPR002716">
    <property type="entry name" value="PIN_dom"/>
</dbReference>
<sequence>MANEVICLDSSILIDYFRKSKKENSFFFELSNRYSSFAVSVITEFEILSGSNQKQKDFWNQFFHQILVIPFDHKSNKEAIKIFHDLKRQRKLIDLPDLFIGATAKAHNLKLATLNEKDFSRISGLEILSKKKK</sequence>
<evidence type="ECO:0000259" key="8">
    <source>
        <dbReference type="Pfam" id="PF01850"/>
    </source>
</evidence>
<dbReference type="GO" id="GO:0004518">
    <property type="term" value="F:nuclease activity"/>
    <property type="evidence" value="ECO:0007669"/>
    <property type="project" value="UniProtKB-KW"/>
</dbReference>
<dbReference type="AlphaFoldDB" id="A0A098S3S6"/>
<dbReference type="GO" id="GO:0016787">
    <property type="term" value="F:hydrolase activity"/>
    <property type="evidence" value="ECO:0007669"/>
    <property type="project" value="UniProtKB-KW"/>
</dbReference>
<feature type="domain" description="PIN" evidence="8">
    <location>
        <begin position="6"/>
        <end position="124"/>
    </location>
</feature>
<evidence type="ECO:0000256" key="4">
    <source>
        <dbReference type="ARBA" id="ARBA00022723"/>
    </source>
</evidence>
<dbReference type="OrthoDB" id="9804823at2"/>
<dbReference type="GO" id="GO:0046872">
    <property type="term" value="F:metal ion binding"/>
    <property type="evidence" value="ECO:0007669"/>
    <property type="project" value="UniProtKB-KW"/>
</dbReference>
<dbReference type="STRING" id="1524460.IX84_18535"/>
<keyword evidence="3" id="KW-0540">Nuclease</keyword>
<keyword evidence="2" id="KW-1277">Toxin-antitoxin system</keyword>
<proteinExistence type="inferred from homology"/>
<comment type="cofactor">
    <cofactor evidence="1">
        <name>Mg(2+)</name>
        <dbReference type="ChEBI" id="CHEBI:18420"/>
    </cofactor>
</comment>
<dbReference type="InterPro" id="IPR050556">
    <property type="entry name" value="Type_II_TA_system_RNase"/>
</dbReference>
<organism evidence="9 10">
    <name type="scientific">Phaeodactylibacter xiamenensis</name>
    <dbReference type="NCBI Taxonomy" id="1524460"/>
    <lineage>
        <taxon>Bacteria</taxon>
        <taxon>Pseudomonadati</taxon>
        <taxon>Bacteroidota</taxon>
        <taxon>Saprospiria</taxon>
        <taxon>Saprospirales</taxon>
        <taxon>Haliscomenobacteraceae</taxon>
        <taxon>Phaeodactylibacter</taxon>
    </lineage>
</organism>
<keyword evidence="5" id="KW-0378">Hydrolase</keyword>
<gene>
    <name evidence="9" type="ORF">IX84_18535</name>
</gene>
<dbReference type="Proteomes" id="UP000029736">
    <property type="component" value="Unassembled WGS sequence"/>
</dbReference>
<keyword evidence="4" id="KW-0479">Metal-binding</keyword>
<dbReference type="PANTHER" id="PTHR33653">
    <property type="entry name" value="RIBONUCLEASE VAPC2"/>
    <property type="match status" value="1"/>
</dbReference>
<evidence type="ECO:0000313" key="10">
    <source>
        <dbReference type="Proteomes" id="UP000029736"/>
    </source>
</evidence>
<keyword evidence="6" id="KW-0460">Magnesium</keyword>
<evidence type="ECO:0000256" key="5">
    <source>
        <dbReference type="ARBA" id="ARBA00022801"/>
    </source>
</evidence>
<dbReference type="EMBL" id="JPOS01000039">
    <property type="protein sequence ID" value="KGE87019.1"/>
    <property type="molecule type" value="Genomic_DNA"/>
</dbReference>
<accession>A0A098S3S6</accession>
<dbReference type="SUPFAM" id="SSF88723">
    <property type="entry name" value="PIN domain-like"/>
    <property type="match status" value="1"/>
</dbReference>
<dbReference type="CDD" id="cd09881">
    <property type="entry name" value="PIN_VapC4-5_FitB-like"/>
    <property type="match status" value="1"/>
</dbReference>
<dbReference type="InterPro" id="IPR029060">
    <property type="entry name" value="PIN-like_dom_sf"/>
</dbReference>
<protein>
    <submittedName>
        <fullName evidence="9">Twitching motility protein PilT</fullName>
    </submittedName>
</protein>
<evidence type="ECO:0000256" key="2">
    <source>
        <dbReference type="ARBA" id="ARBA00022649"/>
    </source>
</evidence>
<evidence type="ECO:0000256" key="7">
    <source>
        <dbReference type="ARBA" id="ARBA00038093"/>
    </source>
</evidence>
<dbReference type="RefSeq" id="WP_044223662.1">
    <property type="nucleotide sequence ID" value="NZ_JBKAGJ010000008.1"/>
</dbReference>
<dbReference type="Gene3D" id="3.40.50.1010">
    <property type="entry name" value="5'-nuclease"/>
    <property type="match status" value="1"/>
</dbReference>
<keyword evidence="10" id="KW-1185">Reference proteome</keyword>
<comment type="caution">
    <text evidence="9">The sequence shown here is derived from an EMBL/GenBank/DDBJ whole genome shotgun (WGS) entry which is preliminary data.</text>
</comment>
<evidence type="ECO:0000256" key="1">
    <source>
        <dbReference type="ARBA" id="ARBA00001946"/>
    </source>
</evidence>
<comment type="similarity">
    <text evidence="7">Belongs to the PINc/VapC protein family.</text>
</comment>